<dbReference type="NCBIfam" id="TIGR03696">
    <property type="entry name" value="Rhs_assc_core"/>
    <property type="match status" value="1"/>
</dbReference>
<name>A0ABQ1M4P9_9BACT</name>
<dbReference type="PANTHER" id="PTHR32305:SF15">
    <property type="entry name" value="PROTEIN RHSA-RELATED"/>
    <property type="match status" value="1"/>
</dbReference>
<dbReference type="PANTHER" id="PTHR32305">
    <property type="match status" value="1"/>
</dbReference>
<dbReference type="EMBL" id="BMEC01000005">
    <property type="protein sequence ID" value="GGC33638.1"/>
    <property type="molecule type" value="Genomic_DNA"/>
</dbReference>
<dbReference type="RefSeq" id="WP_188462681.1">
    <property type="nucleotide sequence ID" value="NZ_BAABHU010000005.1"/>
</dbReference>
<proteinExistence type="predicted"/>
<sequence length="459" mass="50641">MIYSLPNANGERIDAGFVKVTEAARLYDERSYYDSHQRLELSIEIPEDGMLVAELTHQADEDVEIYFDDFSFNQLQEGFEVLQRIDYYPFGMPISHSYKNDTRSQNRYWYNAGSYYNDSTGHYQMHYRHYDATLGRFNVVDPYANEFATLSPYNYGGNNPIMYNDPSGGRMYPDPDNLRSWRELASGGGGGGFRPGPTHSIGPGSGYHWSDNFGGRSYGYGGGFYGSGGGGGGGYSGGNLTIDFNNIGRFGGQWNADGGYSDFRSSREAGIAFASYNSLHGSWGETIFGDYNTFAGSYNEGAGATIFIPERQVNTYGRKCFRCNSVSNTNGGSDGYGDTFSERITNGDLWLKVGSDFLFGNPDDGKIIGEFPSLPFGKKLTIKGLQIGLRNVKNIPKLIEAMRNGTYEYNAVCGIIAGYKDAKGVYYISEGHHRIAAAQEILRTTGNSGPLNLLIQNGR</sequence>
<keyword evidence="2" id="KW-1185">Reference proteome</keyword>
<reference evidence="2" key="1">
    <citation type="journal article" date="2019" name="Int. J. Syst. Evol. Microbiol.">
        <title>The Global Catalogue of Microorganisms (GCM) 10K type strain sequencing project: providing services to taxonomists for standard genome sequencing and annotation.</title>
        <authorList>
            <consortium name="The Broad Institute Genomics Platform"/>
            <consortium name="The Broad Institute Genome Sequencing Center for Infectious Disease"/>
            <person name="Wu L."/>
            <person name="Ma J."/>
        </authorList>
    </citation>
    <scope>NUCLEOTIDE SEQUENCE [LARGE SCALE GENOMIC DNA]</scope>
    <source>
        <strain evidence="2">CGMCC 1.10832</strain>
    </source>
</reference>
<evidence type="ECO:0000313" key="2">
    <source>
        <dbReference type="Proteomes" id="UP000636010"/>
    </source>
</evidence>
<protein>
    <recommendedName>
        <fullName evidence="3">ParB/Sulfiredoxin domain-containing protein</fullName>
    </recommendedName>
</protein>
<comment type="caution">
    <text evidence="1">The sequence shown here is derived from an EMBL/GenBank/DDBJ whole genome shotgun (WGS) entry which is preliminary data.</text>
</comment>
<dbReference type="InterPro" id="IPR022385">
    <property type="entry name" value="Rhs_assc_core"/>
</dbReference>
<organism evidence="1 2">
    <name type="scientific">Marivirga lumbricoides</name>
    <dbReference type="NCBI Taxonomy" id="1046115"/>
    <lineage>
        <taxon>Bacteria</taxon>
        <taxon>Pseudomonadati</taxon>
        <taxon>Bacteroidota</taxon>
        <taxon>Cytophagia</taxon>
        <taxon>Cytophagales</taxon>
        <taxon>Marivirgaceae</taxon>
        <taxon>Marivirga</taxon>
    </lineage>
</organism>
<evidence type="ECO:0008006" key="3">
    <source>
        <dbReference type="Google" id="ProtNLM"/>
    </source>
</evidence>
<dbReference type="Proteomes" id="UP000636010">
    <property type="component" value="Unassembled WGS sequence"/>
</dbReference>
<dbReference type="Gene3D" id="2.180.10.10">
    <property type="entry name" value="RHS repeat-associated core"/>
    <property type="match status" value="1"/>
</dbReference>
<accession>A0ABQ1M4P9</accession>
<dbReference type="InterPro" id="IPR050708">
    <property type="entry name" value="T6SS_VgrG/RHS"/>
</dbReference>
<gene>
    <name evidence="1" type="ORF">GCM10011506_18850</name>
</gene>
<evidence type="ECO:0000313" key="1">
    <source>
        <dbReference type="EMBL" id="GGC33638.1"/>
    </source>
</evidence>